<dbReference type="InterPro" id="IPR006143">
    <property type="entry name" value="RND_pump_MFP"/>
</dbReference>
<dbReference type="SUPFAM" id="SSF111369">
    <property type="entry name" value="HlyD-like secretion proteins"/>
    <property type="match status" value="1"/>
</dbReference>
<organism evidence="5 6">
    <name type="scientific">Desulfosarcina alkanivorans</name>
    <dbReference type="NCBI Taxonomy" id="571177"/>
    <lineage>
        <taxon>Bacteria</taxon>
        <taxon>Pseudomonadati</taxon>
        <taxon>Thermodesulfobacteriota</taxon>
        <taxon>Desulfobacteria</taxon>
        <taxon>Desulfobacterales</taxon>
        <taxon>Desulfosarcinaceae</taxon>
        <taxon>Desulfosarcina</taxon>
    </lineage>
</organism>
<comment type="similarity">
    <text evidence="1">Belongs to the membrane fusion protein (MFP) (TC 8.A.1) family.</text>
</comment>
<keyword evidence="4" id="KW-1133">Transmembrane helix</keyword>
<evidence type="ECO:0000256" key="3">
    <source>
        <dbReference type="SAM" id="MobiDB-lite"/>
    </source>
</evidence>
<dbReference type="Gene3D" id="1.10.287.470">
    <property type="entry name" value="Helix hairpin bin"/>
    <property type="match status" value="1"/>
</dbReference>
<dbReference type="OrthoDB" id="9806939at2"/>
<keyword evidence="6" id="KW-1185">Reference proteome</keyword>
<dbReference type="Gene3D" id="2.40.30.170">
    <property type="match status" value="1"/>
</dbReference>
<dbReference type="GO" id="GO:1990281">
    <property type="term" value="C:efflux pump complex"/>
    <property type="evidence" value="ECO:0007669"/>
    <property type="project" value="TreeGrafter"/>
</dbReference>
<dbReference type="PANTHER" id="PTHR30469:SF15">
    <property type="entry name" value="HLYD FAMILY OF SECRETION PROTEINS"/>
    <property type="match status" value="1"/>
</dbReference>
<dbReference type="NCBIfam" id="TIGR01730">
    <property type="entry name" value="RND_mfp"/>
    <property type="match status" value="1"/>
</dbReference>
<keyword evidence="4" id="KW-0472">Membrane</keyword>
<evidence type="ECO:0000313" key="6">
    <source>
        <dbReference type="Proteomes" id="UP000427906"/>
    </source>
</evidence>
<evidence type="ECO:0000313" key="5">
    <source>
        <dbReference type="EMBL" id="BBO71510.1"/>
    </source>
</evidence>
<feature type="transmembrane region" description="Helical" evidence="4">
    <location>
        <begin position="24"/>
        <end position="45"/>
    </location>
</feature>
<dbReference type="Proteomes" id="UP000427906">
    <property type="component" value="Chromosome"/>
</dbReference>
<feature type="coiled-coil region" evidence="2">
    <location>
        <begin position="182"/>
        <end position="209"/>
    </location>
</feature>
<evidence type="ECO:0000256" key="1">
    <source>
        <dbReference type="ARBA" id="ARBA00009477"/>
    </source>
</evidence>
<proteinExistence type="inferred from homology"/>
<protein>
    <submittedName>
        <fullName evidence="5">Hemolysin D</fullName>
    </submittedName>
</protein>
<evidence type="ECO:0000256" key="4">
    <source>
        <dbReference type="SAM" id="Phobius"/>
    </source>
</evidence>
<gene>
    <name evidence="5" type="ORF">DSCA_54400</name>
</gene>
<dbReference type="GO" id="GO:0015562">
    <property type="term" value="F:efflux transmembrane transporter activity"/>
    <property type="evidence" value="ECO:0007669"/>
    <property type="project" value="TreeGrafter"/>
</dbReference>
<dbReference type="PANTHER" id="PTHR30469">
    <property type="entry name" value="MULTIDRUG RESISTANCE PROTEIN MDTA"/>
    <property type="match status" value="1"/>
</dbReference>
<dbReference type="EMBL" id="AP021874">
    <property type="protein sequence ID" value="BBO71510.1"/>
    <property type="molecule type" value="Genomic_DNA"/>
</dbReference>
<name>A0A5K7YT72_9BACT</name>
<keyword evidence="4" id="KW-0812">Transmembrane</keyword>
<dbReference type="AlphaFoldDB" id="A0A5K7YT72"/>
<dbReference type="RefSeq" id="WP_155319333.1">
    <property type="nucleotide sequence ID" value="NZ_AP021874.1"/>
</dbReference>
<keyword evidence="2" id="KW-0175">Coiled coil</keyword>
<feature type="region of interest" description="Disordered" evidence="3">
    <location>
        <begin position="399"/>
        <end position="422"/>
    </location>
</feature>
<evidence type="ECO:0000256" key="2">
    <source>
        <dbReference type="SAM" id="Coils"/>
    </source>
</evidence>
<dbReference type="Gene3D" id="2.40.50.100">
    <property type="match status" value="1"/>
</dbReference>
<reference evidence="5 6" key="1">
    <citation type="submission" date="2019-11" db="EMBL/GenBank/DDBJ databases">
        <title>Comparative genomics of hydrocarbon-degrading Desulfosarcina strains.</title>
        <authorList>
            <person name="Watanabe M."/>
            <person name="Kojima H."/>
            <person name="Fukui M."/>
        </authorList>
    </citation>
    <scope>NUCLEOTIDE SEQUENCE [LARGE SCALE GENOMIC DNA]</scope>
    <source>
        <strain evidence="5 6">PL12</strain>
    </source>
</reference>
<sequence length="422" mass="46530">MNDGKMTQSDDAAAASHRRRRWRWLANLLLCLVIIAVGLGLAEYIKKTSPKAQKRVPQRNVPRVTVLALYPGDHQVSVSAMGSVVPAREMTLKSRVSGQVESIHPEFMTGGFIGQGERILKIDPEDYRLALARKESQLTNAQYELKVEMGYQEVAQREWTLLNSGKPAKPADVELALRKPHLAKAQSDVAAAQAELDQARLNLSRTDIRAPFNAIVRNQYVEIGSQVSTQDALADLVGTDEYWIRVSLPVDRLRWLRIPTRRSEAGSTATFHYRGHQGSGRVIRLLGDLETQGRMARILVSVKDPLGLKAPQHDRPPLLIGEYVRVAVQGERLTGVYRIPRSALRDNGTIWMVDASDTLRIQPVDTVWRDERMVLIANHIRPGDRLVVSDLAAPVDGMAVEAGSGDPSTGDLAPATEGGSNG</sequence>
<accession>A0A5K7YT72</accession>
<dbReference type="KEGG" id="dalk:DSCA_54400"/>
<dbReference type="Gene3D" id="2.40.420.20">
    <property type="match status" value="1"/>
</dbReference>